<name>A0A3R9RJU4_9CREN</name>
<accession>A0A3R9RJU4</accession>
<evidence type="ECO:0000313" key="2">
    <source>
        <dbReference type="Proteomes" id="UP000278149"/>
    </source>
</evidence>
<dbReference type="Proteomes" id="UP000278149">
    <property type="component" value="Unassembled WGS sequence"/>
</dbReference>
<proteinExistence type="predicted"/>
<dbReference type="SUPFAM" id="SSF55909">
    <property type="entry name" value="Pentein"/>
    <property type="match status" value="1"/>
</dbReference>
<dbReference type="AlphaFoldDB" id="A0A3R9RJU4"/>
<dbReference type="GO" id="GO:0019546">
    <property type="term" value="P:L-arginine deiminase pathway"/>
    <property type="evidence" value="ECO:0007669"/>
    <property type="project" value="TreeGrafter"/>
</dbReference>
<protein>
    <recommendedName>
        <fullName evidence="3">Amidinotransferase</fullName>
    </recommendedName>
</protein>
<gene>
    <name evidence="1" type="ORF">D9Q81_00160</name>
</gene>
<reference evidence="1 2" key="1">
    <citation type="submission" date="2018-10" db="EMBL/GenBank/DDBJ databases">
        <title>Co-occurring genomic capacity for anaerobic methane metabolism and dissimilatory sulfite reduction discovered in the Korarchaeota.</title>
        <authorList>
            <person name="Mckay L.J."/>
            <person name="Dlakic M."/>
            <person name="Fields M.W."/>
            <person name="Delmont T.O."/>
            <person name="Eren A.M."/>
            <person name="Jay Z.J."/>
            <person name="Klingelsmith K.B."/>
            <person name="Rusch D.B."/>
            <person name="Inskeep W.P."/>
        </authorList>
    </citation>
    <scope>NUCLEOTIDE SEQUENCE [LARGE SCALE GENOMIC DNA]</scope>
    <source>
        <strain evidence="1 2">WS</strain>
    </source>
</reference>
<dbReference type="PANTHER" id="PTHR47271">
    <property type="entry name" value="ARGININE DEIMINASE"/>
    <property type="match status" value="1"/>
</dbReference>
<organism evidence="1 2">
    <name type="scientific">Candidatus Korarchaeum cryptofilum</name>
    <dbReference type="NCBI Taxonomy" id="498846"/>
    <lineage>
        <taxon>Archaea</taxon>
        <taxon>Thermoproteota</taxon>
        <taxon>Candidatus Korarchaeia</taxon>
        <taxon>Candidatus Korarchaeales</taxon>
        <taxon>Candidatus Korarchaeaceae</taxon>
        <taxon>Candidatus Korarchaeum</taxon>
    </lineage>
</organism>
<evidence type="ECO:0000313" key="1">
    <source>
        <dbReference type="EMBL" id="RSN70930.1"/>
    </source>
</evidence>
<sequence length="444" mass="49563">MSPVIRGVVLILEALEGVLSSEDEALSLALKEVREPPLRRISYTGVFHPSGIPPQPEIEFIELKDLKTRPDLFIGVDLISCLLRAEDPDSLKEGAEDLISRMRRKEEIRSEDSQKSHIALALPEKEHLEAVIGRWTDYVWKPRAYDGSEAPSFEGWVEDLKAIADALKNEGINVIFYGGDSVEEMREIGYNVVKVKLRKQLPKLGYPRDPSVAWSNSPVIMNMTLEHRRGEEDAAADFFSNIGLKPAFRPRFWSDGRRIIRARAEGGNFIVVRGKDRVALFTGIGIRGSNRAAIELIKEYFSLKGVDLDIYGVPLPGYIRDWRTGAVHLDVVMMNAGPCVFLSPGRMGFYSFLKFGDNIDFVDAGSVFNELGVEVDEIPAKGSEITLVNALNIGRGKLVVDAYNEEASDYLEREWGLDVIRVKIPQVEAGGGGVRCASREYYTD</sequence>
<dbReference type="GO" id="GO:0016990">
    <property type="term" value="F:arginine deiminase activity"/>
    <property type="evidence" value="ECO:0007669"/>
    <property type="project" value="TreeGrafter"/>
</dbReference>
<dbReference type="PANTHER" id="PTHR47271:SF2">
    <property type="entry name" value="ARGININE DEIMINASE"/>
    <property type="match status" value="1"/>
</dbReference>
<evidence type="ECO:0008006" key="3">
    <source>
        <dbReference type="Google" id="ProtNLM"/>
    </source>
</evidence>
<dbReference type="Gene3D" id="3.75.10.10">
    <property type="entry name" value="L-arginine/glycine Amidinotransferase, Chain A"/>
    <property type="match status" value="1"/>
</dbReference>
<comment type="caution">
    <text evidence="1">The sequence shown here is derived from an EMBL/GenBank/DDBJ whole genome shotgun (WGS) entry which is preliminary data.</text>
</comment>
<dbReference type="EMBL" id="RCOR01000001">
    <property type="protein sequence ID" value="RSN70930.1"/>
    <property type="molecule type" value="Genomic_DNA"/>
</dbReference>